<evidence type="ECO:0000256" key="8">
    <source>
        <dbReference type="ARBA" id="ARBA00023288"/>
    </source>
</evidence>
<dbReference type="Gene3D" id="3.40.50.2300">
    <property type="match status" value="2"/>
</dbReference>
<dbReference type="PANTHER" id="PTHR34296">
    <property type="entry name" value="TRANSCRIPTIONAL ACTIVATOR PROTEIN MED"/>
    <property type="match status" value="1"/>
</dbReference>
<keyword evidence="12" id="KW-1185">Reference proteome</keyword>
<comment type="caution">
    <text evidence="11">The sequence shown here is derived from an EMBL/GenBank/DDBJ whole genome shotgun (WGS) entry which is preliminary data.</text>
</comment>
<evidence type="ECO:0000256" key="4">
    <source>
        <dbReference type="ARBA" id="ARBA00022475"/>
    </source>
</evidence>
<organism evidence="11 12">
    <name type="scientific">Sphaerochaeta halotolerans</name>
    <dbReference type="NCBI Taxonomy" id="2293840"/>
    <lineage>
        <taxon>Bacteria</taxon>
        <taxon>Pseudomonadati</taxon>
        <taxon>Spirochaetota</taxon>
        <taxon>Spirochaetia</taxon>
        <taxon>Spirochaetales</taxon>
        <taxon>Sphaerochaetaceae</taxon>
        <taxon>Sphaerochaeta</taxon>
    </lineage>
</organism>
<keyword evidence="6" id="KW-0472">Membrane</keyword>
<dbReference type="EMBL" id="QUWK01000007">
    <property type="protein sequence ID" value="RFU94711.1"/>
    <property type="molecule type" value="Genomic_DNA"/>
</dbReference>
<keyword evidence="4" id="KW-1003">Cell membrane</keyword>
<comment type="similarity">
    <text evidence="2">Belongs to the BMP lipoprotein family.</text>
</comment>
<reference evidence="12" key="1">
    <citation type="submission" date="2018-08" db="EMBL/GenBank/DDBJ databases">
        <authorList>
            <person name="Grouzdev D.S."/>
            <person name="Krutkina M.S."/>
        </authorList>
    </citation>
    <scope>NUCLEOTIDE SEQUENCE [LARGE SCALE GENOMIC DNA]</scope>
    <source>
        <strain evidence="12">4-11</strain>
    </source>
</reference>
<feature type="chain" id="PRO_5016622228" evidence="9">
    <location>
        <begin position="20"/>
        <end position="368"/>
    </location>
</feature>
<dbReference type="CDD" id="cd06354">
    <property type="entry name" value="PBP1_PrnA-like"/>
    <property type="match status" value="1"/>
</dbReference>
<evidence type="ECO:0000259" key="10">
    <source>
        <dbReference type="Pfam" id="PF02608"/>
    </source>
</evidence>
<feature type="signal peptide" evidence="9">
    <location>
        <begin position="1"/>
        <end position="19"/>
    </location>
</feature>
<dbReference type="InterPro" id="IPR050957">
    <property type="entry name" value="BMP_lipoprotein"/>
</dbReference>
<evidence type="ECO:0000256" key="5">
    <source>
        <dbReference type="ARBA" id="ARBA00022729"/>
    </source>
</evidence>
<sequence length="368" mass="39496">MKKVSILLLVLVLGTMVFAQGGGEPAPAQADGRPTIRLLTDATGIDDKSFNAAAWRGIVQYYGDTVENATGRGTLYDVVTAQTQDMYIPNLRQAADEGYDLIMVTGFTWADALGEVAPQYPNQKFTIVDVDWVGQPNVMEFIYSEEQGSYLVGMVAALQAKEDGIANPKFGFIGGVPGATITKFEMGYVQGIRSVFPNAEIYDYYANDWGKPELAKAQAKNWYDMGVYCIFSAAGGTGNGTIAQAKEYRMQGKNVWAIGVDSDQYADGLYSGNKSAVLTSMLKRVENSSLMVLEAVANGTFKGGVVQMGMADDGVGYSTANPELSKSVIEKVEAAKADVINGKIKLYKTYKEALANGAAPRGLSALDD</sequence>
<keyword evidence="3" id="KW-0813">Transport</keyword>
<evidence type="ECO:0000256" key="6">
    <source>
        <dbReference type="ARBA" id="ARBA00023136"/>
    </source>
</evidence>
<reference evidence="11 12" key="2">
    <citation type="submission" date="2018-09" db="EMBL/GenBank/DDBJ databases">
        <title>Genome of Sphaerochaeta halotolerans strain 4-11.</title>
        <authorList>
            <person name="Nazina T.N."/>
            <person name="Sokolova D.S."/>
        </authorList>
    </citation>
    <scope>NUCLEOTIDE SEQUENCE [LARGE SCALE GENOMIC DNA]</scope>
    <source>
        <strain evidence="11 12">4-11</strain>
    </source>
</reference>
<dbReference type="SUPFAM" id="SSF53822">
    <property type="entry name" value="Periplasmic binding protein-like I"/>
    <property type="match status" value="1"/>
</dbReference>
<protein>
    <submittedName>
        <fullName evidence="11">BMP family ABC transporter substrate-binding protein</fullName>
    </submittedName>
</protein>
<dbReference type="RefSeq" id="WP_117330399.1">
    <property type="nucleotide sequence ID" value="NZ_QUWK01000007.1"/>
</dbReference>
<dbReference type="PANTHER" id="PTHR34296:SF2">
    <property type="entry name" value="ABC TRANSPORTER GUANOSINE-BINDING PROTEIN NUPN"/>
    <property type="match status" value="1"/>
</dbReference>
<evidence type="ECO:0000256" key="1">
    <source>
        <dbReference type="ARBA" id="ARBA00004193"/>
    </source>
</evidence>
<accession>A0A372MFY4</accession>
<evidence type="ECO:0000256" key="2">
    <source>
        <dbReference type="ARBA" id="ARBA00008610"/>
    </source>
</evidence>
<evidence type="ECO:0000256" key="9">
    <source>
        <dbReference type="SAM" id="SignalP"/>
    </source>
</evidence>
<dbReference type="GO" id="GO:0005886">
    <property type="term" value="C:plasma membrane"/>
    <property type="evidence" value="ECO:0007669"/>
    <property type="project" value="UniProtKB-SubCell"/>
</dbReference>
<dbReference type="OrthoDB" id="9769871at2"/>
<dbReference type="InterPro" id="IPR028082">
    <property type="entry name" value="Peripla_BP_I"/>
</dbReference>
<feature type="domain" description="ABC transporter substrate-binding protein PnrA-like" evidence="10">
    <location>
        <begin position="39"/>
        <end position="348"/>
    </location>
</feature>
<dbReference type="AlphaFoldDB" id="A0A372MFY4"/>
<proteinExistence type="inferred from homology"/>
<keyword evidence="7" id="KW-0564">Palmitate</keyword>
<comment type="subcellular location">
    <subcellularLocation>
        <location evidence="1">Cell membrane</location>
        <topology evidence="1">Lipid-anchor</topology>
    </subcellularLocation>
</comment>
<keyword evidence="8" id="KW-0449">Lipoprotein</keyword>
<dbReference type="Pfam" id="PF02608">
    <property type="entry name" value="Bmp"/>
    <property type="match status" value="1"/>
</dbReference>
<evidence type="ECO:0000256" key="7">
    <source>
        <dbReference type="ARBA" id="ARBA00023139"/>
    </source>
</evidence>
<keyword evidence="5 9" id="KW-0732">Signal</keyword>
<evidence type="ECO:0000313" key="11">
    <source>
        <dbReference type="EMBL" id="RFU94711.1"/>
    </source>
</evidence>
<evidence type="ECO:0000313" key="12">
    <source>
        <dbReference type="Proteomes" id="UP000264002"/>
    </source>
</evidence>
<dbReference type="Proteomes" id="UP000264002">
    <property type="component" value="Unassembled WGS sequence"/>
</dbReference>
<evidence type="ECO:0000256" key="3">
    <source>
        <dbReference type="ARBA" id="ARBA00022448"/>
    </source>
</evidence>
<name>A0A372MFY4_9SPIR</name>
<gene>
    <name evidence="11" type="ORF">DYP60_07585</name>
</gene>
<dbReference type="InterPro" id="IPR003760">
    <property type="entry name" value="PnrA-like"/>
</dbReference>